<keyword evidence="2" id="KW-0812">Transmembrane</keyword>
<evidence type="ECO:0000313" key="5">
    <source>
        <dbReference type="Proteomes" id="UP001147733"/>
    </source>
</evidence>
<dbReference type="OrthoDB" id="4298066at2759"/>
<reference evidence="4" key="1">
    <citation type="submission" date="2022-11" db="EMBL/GenBank/DDBJ databases">
        <authorList>
            <person name="Petersen C."/>
        </authorList>
    </citation>
    <scope>NUCLEOTIDE SEQUENCE</scope>
    <source>
        <strain evidence="4">IBT 23319</strain>
    </source>
</reference>
<dbReference type="GeneID" id="81385042"/>
<keyword evidence="5" id="KW-1185">Reference proteome</keyword>
<dbReference type="AlphaFoldDB" id="A0A9W9NVG7"/>
<dbReference type="RefSeq" id="XP_056499316.1">
    <property type="nucleotide sequence ID" value="XM_056645875.1"/>
</dbReference>
<keyword evidence="3" id="KW-0732">Signal</keyword>
<keyword evidence="2" id="KW-1133">Transmembrane helix</keyword>
<comment type="caution">
    <text evidence="4">The sequence shown here is derived from an EMBL/GenBank/DDBJ whole genome shotgun (WGS) entry which is preliminary data.</text>
</comment>
<evidence type="ECO:0000256" key="1">
    <source>
        <dbReference type="SAM" id="MobiDB-lite"/>
    </source>
</evidence>
<gene>
    <name evidence="4" type="ORF">N7469_006957</name>
</gene>
<dbReference type="EMBL" id="JAPQKT010000006">
    <property type="protein sequence ID" value="KAJ5226951.1"/>
    <property type="molecule type" value="Genomic_DNA"/>
</dbReference>
<sequence length="165" mass="17502">MLLNLSFPLLLACTNIIPIAIAAPSSSAYTPGNNIPEQLSTGETTQATSSIPASDRGINNYANTDRSGNDLPLEITLNGRNDPVEERIALCEAGSVGACYAAVQAGKSDTSRFTTDNLDTETSSLFPSTGVLVATFGAFCIFAMIRGSRRRDVVPQREEKKQTGI</sequence>
<evidence type="ECO:0000256" key="2">
    <source>
        <dbReference type="SAM" id="Phobius"/>
    </source>
</evidence>
<protein>
    <submittedName>
        <fullName evidence="4">Uncharacterized protein</fullName>
    </submittedName>
</protein>
<feature type="compositionally biased region" description="Polar residues" evidence="1">
    <location>
        <begin position="33"/>
        <end position="52"/>
    </location>
</feature>
<dbReference type="Proteomes" id="UP001147733">
    <property type="component" value="Unassembled WGS sequence"/>
</dbReference>
<proteinExistence type="predicted"/>
<evidence type="ECO:0000256" key="3">
    <source>
        <dbReference type="SAM" id="SignalP"/>
    </source>
</evidence>
<keyword evidence="2" id="KW-0472">Membrane</keyword>
<feature type="chain" id="PRO_5040819008" evidence="3">
    <location>
        <begin position="23"/>
        <end position="165"/>
    </location>
</feature>
<reference evidence="4" key="2">
    <citation type="journal article" date="2023" name="IMA Fungus">
        <title>Comparative genomic study of the Penicillium genus elucidates a diverse pangenome and 15 lateral gene transfer events.</title>
        <authorList>
            <person name="Petersen C."/>
            <person name="Sorensen T."/>
            <person name="Nielsen M.R."/>
            <person name="Sondergaard T.E."/>
            <person name="Sorensen J.L."/>
            <person name="Fitzpatrick D.A."/>
            <person name="Frisvad J.C."/>
            <person name="Nielsen K.L."/>
        </authorList>
    </citation>
    <scope>NUCLEOTIDE SEQUENCE</scope>
    <source>
        <strain evidence="4">IBT 23319</strain>
    </source>
</reference>
<name>A0A9W9NVG7_PENCI</name>
<evidence type="ECO:0000313" key="4">
    <source>
        <dbReference type="EMBL" id="KAJ5226951.1"/>
    </source>
</evidence>
<accession>A0A9W9NVG7</accession>
<feature type="transmembrane region" description="Helical" evidence="2">
    <location>
        <begin position="125"/>
        <end position="145"/>
    </location>
</feature>
<feature type="signal peptide" evidence="3">
    <location>
        <begin position="1"/>
        <end position="22"/>
    </location>
</feature>
<organism evidence="4 5">
    <name type="scientific">Penicillium citrinum</name>
    <dbReference type="NCBI Taxonomy" id="5077"/>
    <lineage>
        <taxon>Eukaryota</taxon>
        <taxon>Fungi</taxon>
        <taxon>Dikarya</taxon>
        <taxon>Ascomycota</taxon>
        <taxon>Pezizomycotina</taxon>
        <taxon>Eurotiomycetes</taxon>
        <taxon>Eurotiomycetidae</taxon>
        <taxon>Eurotiales</taxon>
        <taxon>Aspergillaceae</taxon>
        <taxon>Penicillium</taxon>
    </lineage>
</organism>
<feature type="region of interest" description="Disordered" evidence="1">
    <location>
        <begin position="33"/>
        <end position="65"/>
    </location>
</feature>